<dbReference type="Gene3D" id="3.40.50.2300">
    <property type="match status" value="1"/>
</dbReference>
<dbReference type="InterPro" id="IPR035965">
    <property type="entry name" value="PAS-like_dom_sf"/>
</dbReference>
<dbReference type="GO" id="GO:0000160">
    <property type="term" value="P:phosphorelay signal transduction system"/>
    <property type="evidence" value="ECO:0007669"/>
    <property type="project" value="InterPro"/>
</dbReference>
<protein>
    <recommendedName>
        <fullName evidence="8">PAS/PAC sensor protein</fullName>
    </recommendedName>
</protein>
<dbReference type="InterPro" id="IPR003018">
    <property type="entry name" value="GAF"/>
</dbReference>
<evidence type="ECO:0000256" key="3">
    <source>
        <dbReference type="PROSITE-ProRule" id="PRU00169"/>
    </source>
</evidence>
<proteinExistence type="predicted"/>
<evidence type="ECO:0000313" key="7">
    <source>
        <dbReference type="EMBL" id="SLM10513.1"/>
    </source>
</evidence>
<dbReference type="PANTHER" id="PTHR45228:SF1">
    <property type="entry name" value="CYCLIC DI-GMP PHOSPHODIESTERASE TM_0186"/>
    <property type="match status" value="1"/>
</dbReference>
<evidence type="ECO:0008006" key="8">
    <source>
        <dbReference type="Google" id="ProtNLM"/>
    </source>
</evidence>
<dbReference type="InterPro" id="IPR029016">
    <property type="entry name" value="GAF-like_dom_sf"/>
</dbReference>
<evidence type="ECO:0000256" key="1">
    <source>
        <dbReference type="ARBA" id="ARBA00022679"/>
    </source>
</evidence>
<dbReference type="Pfam" id="PF00072">
    <property type="entry name" value="Response_reg"/>
    <property type="match status" value="1"/>
</dbReference>
<accession>A0A3P3XFW1</accession>
<feature type="domain" description="PAS" evidence="5">
    <location>
        <begin position="149"/>
        <end position="222"/>
    </location>
</feature>
<dbReference type="PANTHER" id="PTHR45228">
    <property type="entry name" value="CYCLIC DI-GMP PHOSPHODIESTERASE TM_0186-RELATED"/>
    <property type="match status" value="1"/>
</dbReference>
<dbReference type="SMART" id="SM00471">
    <property type="entry name" value="HDc"/>
    <property type="match status" value="1"/>
</dbReference>
<keyword evidence="2" id="KW-0418">Kinase</keyword>
<dbReference type="PROSITE" id="PS50110">
    <property type="entry name" value="RESPONSE_REGULATORY"/>
    <property type="match status" value="1"/>
</dbReference>
<dbReference type="InterPro" id="IPR037522">
    <property type="entry name" value="HD_GYP_dom"/>
</dbReference>
<feature type="modified residue" description="4-aspartylphosphate" evidence="3">
    <location>
        <position position="70"/>
    </location>
</feature>
<name>A0A3P3XFW1_9SPIR</name>
<dbReference type="Gene3D" id="1.10.3210.10">
    <property type="entry name" value="Hypothetical protein af1432"/>
    <property type="match status" value="1"/>
</dbReference>
<dbReference type="AlphaFoldDB" id="A0A3P3XFW1"/>
<dbReference type="InterPro" id="IPR001789">
    <property type="entry name" value="Sig_transdc_resp-reg_receiver"/>
</dbReference>
<reference evidence="7" key="1">
    <citation type="submission" date="2017-02" db="EMBL/GenBank/DDBJ databases">
        <authorList>
            <person name="Regsiter A."/>
            <person name="William W."/>
        </authorList>
    </citation>
    <scope>NUCLEOTIDE SEQUENCE</scope>
    <source>
        <strain evidence="7">Bib</strain>
    </source>
</reference>
<dbReference type="SUPFAM" id="SSF109604">
    <property type="entry name" value="HD-domain/PDEase-like"/>
    <property type="match status" value="1"/>
</dbReference>
<gene>
    <name evidence="7" type="ORF">SPIROBIBN47_150026</name>
</gene>
<organism evidence="7">
    <name type="scientific">uncultured spirochete</name>
    <dbReference type="NCBI Taxonomy" id="156406"/>
    <lineage>
        <taxon>Bacteria</taxon>
        <taxon>Pseudomonadati</taxon>
        <taxon>Spirochaetota</taxon>
        <taxon>Spirochaetia</taxon>
        <taxon>Spirochaetales</taxon>
        <taxon>environmental samples</taxon>
    </lineage>
</organism>
<dbReference type="InterPro" id="IPR000014">
    <property type="entry name" value="PAS"/>
</dbReference>
<dbReference type="CDD" id="cd00130">
    <property type="entry name" value="PAS"/>
    <property type="match status" value="1"/>
</dbReference>
<dbReference type="InterPro" id="IPR003607">
    <property type="entry name" value="HD/PDEase_dom"/>
</dbReference>
<dbReference type="GO" id="GO:0016301">
    <property type="term" value="F:kinase activity"/>
    <property type="evidence" value="ECO:0007669"/>
    <property type="project" value="UniProtKB-KW"/>
</dbReference>
<dbReference type="Gene3D" id="3.30.450.20">
    <property type="entry name" value="PAS domain"/>
    <property type="match status" value="1"/>
</dbReference>
<keyword evidence="1" id="KW-0808">Transferase</keyword>
<dbReference type="Gene3D" id="3.30.450.40">
    <property type="match status" value="1"/>
</dbReference>
<evidence type="ECO:0000259" key="6">
    <source>
        <dbReference type="PROSITE" id="PS51832"/>
    </source>
</evidence>
<feature type="domain" description="HD-GYP" evidence="6">
    <location>
        <begin position="565"/>
        <end position="749"/>
    </location>
</feature>
<keyword evidence="3" id="KW-0597">Phosphoprotein</keyword>
<dbReference type="Pfam" id="PF13487">
    <property type="entry name" value="HD_5"/>
    <property type="match status" value="1"/>
</dbReference>
<dbReference type="Pfam" id="PF08448">
    <property type="entry name" value="PAS_4"/>
    <property type="match status" value="1"/>
</dbReference>
<dbReference type="InterPro" id="IPR013656">
    <property type="entry name" value="PAS_4"/>
</dbReference>
<dbReference type="CDD" id="cd00077">
    <property type="entry name" value="HDc"/>
    <property type="match status" value="1"/>
</dbReference>
<feature type="domain" description="Response regulatory" evidence="4">
    <location>
        <begin position="11"/>
        <end position="135"/>
    </location>
</feature>
<sequence length="749" mass="85124">MTIVPQETDLNILIVEDNRDDVDLLMYRLRKSFKSVSYTHVSTLEQYLEAVRHLANGKLDRTSYNIIISDWAVPGYDGFVALQALQDVDETIPFIVVSGTIGEPTAVALIKAGAYDFVLKDQSAHLPYVITKALEWADQRRIEQEQRRQIEMQTKALSCSPIAMAILDNEGTFEWINPAYEVLTGWTLAELKGHHLWEFTALASQSDCSQVFEELEHKEAHQCEGMETRKDGSRYHELRQLAKLLDTNTTSQRYLLIRQDITFLKEYRTRLEIDAELPQILANCQTLHALYQQAAAYIRRTFDIERAGFIRLDEQGTSVPPWYGDDMSQSLSLGIIQGTRFPVIVSGTTKALCVVEWKPSFMEGSALLLSYALEKMEQPLARLEAQENAREWMKRLSLLDVFREYFGSGRNFGAAISKVIRLIRETLRADSITLYISNNDGTFACRNYDGFRTDLIKGAIIQAGQKNVGLAVKELRIVAADDLAQDSSYVPQFRELIAREHFVSQYCVPVILFNEVQAVLELFFRHPFKPDETWLAFAQAAAYQTGLALEFQSVIEELDGAYQELQSANESIIEGLSSALEFRDEETEGHTLRVTALFMSFASRFIQDENELKKLRIGSLLHDIGKIGIPDAILNKPSPLTPEERAVMQKHPLISKEILSRIPSLGDCVDIPLYHHEKYDGTGYPYGLKGEEIPLAARIFAVIDVYEALTSDRPYRKAWSKEKAIEYIRDNAGTHFDPEIALRFMELNL</sequence>
<evidence type="ECO:0000259" key="5">
    <source>
        <dbReference type="PROSITE" id="PS50112"/>
    </source>
</evidence>
<dbReference type="SUPFAM" id="SSF52172">
    <property type="entry name" value="CheY-like"/>
    <property type="match status" value="1"/>
</dbReference>
<evidence type="ECO:0000259" key="4">
    <source>
        <dbReference type="PROSITE" id="PS50110"/>
    </source>
</evidence>
<dbReference type="NCBIfam" id="TIGR00229">
    <property type="entry name" value="sensory_box"/>
    <property type="match status" value="1"/>
</dbReference>
<dbReference type="InterPro" id="IPR052020">
    <property type="entry name" value="Cyclic_di-GMP/3'3'-cGAMP_PDE"/>
</dbReference>
<dbReference type="SMART" id="SM00091">
    <property type="entry name" value="PAS"/>
    <property type="match status" value="1"/>
</dbReference>
<dbReference type="SMART" id="SM00448">
    <property type="entry name" value="REC"/>
    <property type="match status" value="1"/>
</dbReference>
<dbReference type="PROSITE" id="PS50112">
    <property type="entry name" value="PAS"/>
    <property type="match status" value="1"/>
</dbReference>
<dbReference type="InterPro" id="IPR011006">
    <property type="entry name" value="CheY-like_superfamily"/>
</dbReference>
<dbReference type="PROSITE" id="PS51832">
    <property type="entry name" value="HD_GYP"/>
    <property type="match status" value="1"/>
</dbReference>
<evidence type="ECO:0000256" key="2">
    <source>
        <dbReference type="ARBA" id="ARBA00022777"/>
    </source>
</evidence>
<dbReference type="EMBL" id="FWDM01000007">
    <property type="protein sequence ID" value="SLM10513.1"/>
    <property type="molecule type" value="Genomic_DNA"/>
</dbReference>
<dbReference type="SUPFAM" id="SSF55781">
    <property type="entry name" value="GAF domain-like"/>
    <property type="match status" value="1"/>
</dbReference>
<dbReference type="Pfam" id="PF01590">
    <property type="entry name" value="GAF"/>
    <property type="match status" value="1"/>
</dbReference>
<dbReference type="SUPFAM" id="SSF55785">
    <property type="entry name" value="PYP-like sensor domain (PAS domain)"/>
    <property type="match status" value="1"/>
</dbReference>